<feature type="non-terminal residue" evidence="2">
    <location>
        <position position="111"/>
    </location>
</feature>
<evidence type="ECO:0000313" key="3">
    <source>
        <dbReference type="Proteomes" id="UP000837857"/>
    </source>
</evidence>
<protein>
    <submittedName>
        <fullName evidence="2">Uncharacterized protein</fullName>
    </submittedName>
</protein>
<evidence type="ECO:0000313" key="2">
    <source>
        <dbReference type="EMBL" id="CAH2074735.1"/>
    </source>
</evidence>
<dbReference type="EMBL" id="OW152819">
    <property type="protein sequence ID" value="CAH2074735.1"/>
    <property type="molecule type" value="Genomic_DNA"/>
</dbReference>
<accession>A0ABN8J5M7</accession>
<proteinExistence type="predicted"/>
<reference evidence="2" key="1">
    <citation type="submission" date="2022-03" db="EMBL/GenBank/DDBJ databases">
        <authorList>
            <person name="Martin H S."/>
        </authorList>
    </citation>
    <scope>NUCLEOTIDE SEQUENCE</scope>
</reference>
<name>A0ABN8J5M7_9NEOP</name>
<feature type="region of interest" description="Disordered" evidence="1">
    <location>
        <begin position="64"/>
        <end position="91"/>
    </location>
</feature>
<dbReference type="Proteomes" id="UP000837857">
    <property type="component" value="Chromosome 7"/>
</dbReference>
<gene>
    <name evidence="2" type="ORF">IPOD504_LOCUS16221</name>
</gene>
<keyword evidence="3" id="KW-1185">Reference proteome</keyword>
<evidence type="ECO:0000256" key="1">
    <source>
        <dbReference type="SAM" id="MobiDB-lite"/>
    </source>
</evidence>
<organism evidence="2 3">
    <name type="scientific">Iphiclides podalirius</name>
    <name type="common">scarce swallowtail</name>
    <dbReference type="NCBI Taxonomy" id="110791"/>
    <lineage>
        <taxon>Eukaryota</taxon>
        <taxon>Metazoa</taxon>
        <taxon>Ecdysozoa</taxon>
        <taxon>Arthropoda</taxon>
        <taxon>Hexapoda</taxon>
        <taxon>Insecta</taxon>
        <taxon>Pterygota</taxon>
        <taxon>Neoptera</taxon>
        <taxon>Endopterygota</taxon>
        <taxon>Lepidoptera</taxon>
        <taxon>Glossata</taxon>
        <taxon>Ditrysia</taxon>
        <taxon>Papilionoidea</taxon>
        <taxon>Papilionidae</taxon>
        <taxon>Papilioninae</taxon>
        <taxon>Iphiclides</taxon>
    </lineage>
</organism>
<feature type="compositionally biased region" description="Polar residues" evidence="1">
    <location>
        <begin position="64"/>
        <end position="81"/>
    </location>
</feature>
<sequence length="111" mass="12158">MTTVACKRHVNTWIRRQKDTFIREPAEKSLSNKGNQKLSAYCGHVAGTPPAAIRDVATLNSDTGALTSVRSDTSHDTTPTRSGRRVSHRADSTALCSPEYILNEPMEPMTS</sequence>